<protein>
    <recommendedName>
        <fullName evidence="4">Tyrosine specific protein phosphatases domain-containing protein</fullName>
    </recommendedName>
</protein>
<dbReference type="PROSITE" id="PS00383">
    <property type="entry name" value="TYR_PHOSPHATASE_1"/>
    <property type="match status" value="1"/>
</dbReference>
<dbReference type="InterPro" id="IPR020422">
    <property type="entry name" value="TYR_PHOSPHATASE_DUAL_dom"/>
</dbReference>
<proteinExistence type="predicted"/>
<reference evidence="5 6" key="1">
    <citation type="journal article" date="2015" name="Plant Cell">
        <title>Oil accumulation by the oleaginous diatom Fistulifera solaris as revealed by the genome and transcriptome.</title>
        <authorList>
            <person name="Tanaka T."/>
            <person name="Maeda Y."/>
            <person name="Veluchamy A."/>
            <person name="Tanaka M."/>
            <person name="Abida H."/>
            <person name="Marechal E."/>
            <person name="Bowler C."/>
            <person name="Muto M."/>
            <person name="Sunaga Y."/>
            <person name="Tanaka M."/>
            <person name="Yoshino T."/>
            <person name="Taniguchi T."/>
            <person name="Fukuda Y."/>
            <person name="Nemoto M."/>
            <person name="Matsumoto M."/>
            <person name="Wong P.S."/>
            <person name="Aburatani S."/>
            <person name="Fujibuchi W."/>
        </authorList>
    </citation>
    <scope>NUCLEOTIDE SEQUENCE [LARGE SCALE GENOMIC DNA]</scope>
    <source>
        <strain evidence="5 6">JPCC DA0580</strain>
    </source>
</reference>
<accession>A0A1Z5JK09</accession>
<feature type="transmembrane region" description="Helical" evidence="3">
    <location>
        <begin position="7"/>
        <end position="25"/>
    </location>
</feature>
<dbReference type="PROSITE" id="PS50056">
    <property type="entry name" value="TYR_PHOSPHATASE_2"/>
    <property type="match status" value="1"/>
</dbReference>
<evidence type="ECO:0000259" key="4">
    <source>
        <dbReference type="PROSITE" id="PS50056"/>
    </source>
</evidence>
<dbReference type="GO" id="GO:0004721">
    <property type="term" value="F:phosphoprotein phosphatase activity"/>
    <property type="evidence" value="ECO:0007669"/>
    <property type="project" value="UniProtKB-KW"/>
</dbReference>
<dbReference type="PANTHER" id="PTHR47216:SF4">
    <property type="entry name" value="OS01G0859400 PROTEIN"/>
    <property type="match status" value="1"/>
</dbReference>
<dbReference type="InterPro" id="IPR000340">
    <property type="entry name" value="Dual-sp_phosphatase_cat-dom"/>
</dbReference>
<dbReference type="EMBL" id="BDSP01000078">
    <property type="protein sequence ID" value="GAX14329.1"/>
    <property type="molecule type" value="Genomic_DNA"/>
</dbReference>
<keyword evidence="1" id="KW-0378">Hydrolase</keyword>
<organism evidence="5 6">
    <name type="scientific">Fistulifera solaris</name>
    <name type="common">Oleaginous diatom</name>
    <dbReference type="NCBI Taxonomy" id="1519565"/>
    <lineage>
        <taxon>Eukaryota</taxon>
        <taxon>Sar</taxon>
        <taxon>Stramenopiles</taxon>
        <taxon>Ochrophyta</taxon>
        <taxon>Bacillariophyta</taxon>
        <taxon>Bacillariophyceae</taxon>
        <taxon>Bacillariophycidae</taxon>
        <taxon>Naviculales</taxon>
        <taxon>Naviculaceae</taxon>
        <taxon>Fistulifera</taxon>
    </lineage>
</organism>
<dbReference type="Proteomes" id="UP000198406">
    <property type="component" value="Unassembled WGS sequence"/>
</dbReference>
<dbReference type="InterPro" id="IPR000387">
    <property type="entry name" value="Tyr_Pase_dom"/>
</dbReference>
<dbReference type="InParanoid" id="A0A1Z5JK09"/>
<evidence type="ECO:0000256" key="1">
    <source>
        <dbReference type="ARBA" id="ARBA00022801"/>
    </source>
</evidence>
<keyword evidence="3" id="KW-0472">Membrane</keyword>
<gene>
    <name evidence="5" type="ORF">FisN_1Hh529</name>
</gene>
<evidence type="ECO:0000256" key="2">
    <source>
        <dbReference type="ARBA" id="ARBA00022912"/>
    </source>
</evidence>
<dbReference type="SUPFAM" id="SSF52799">
    <property type="entry name" value="(Phosphotyrosine protein) phosphatases II"/>
    <property type="match status" value="1"/>
</dbReference>
<dbReference type="InterPro" id="IPR029021">
    <property type="entry name" value="Prot-tyrosine_phosphatase-like"/>
</dbReference>
<sequence>MGTVHGVYLKYVGLSALSYAGLSYLSKNDKGSPLTTWQLLGYSAKTVLSLLTVPGRSSLAGNTVSLWRAVPSLILGYSVLINGVIALLFKLESGMWIIGKDRKTGQIPKWSYYLFFPFHLPTKFYTALHLLKDKKLVEKNGVVAHKCPVATEVQPGWWVGGCHGHELNKDWAGVIDLTVEFPETTIKRTPAYLSMPTWDGVPATPEQLEEAANFAVRAKEDGNGDILVHCAHGRGRSTTVMCACLVKAGLFETWEEAFDKGIRPQRSVCKLNRRMRQNLSAWQERFVDGKKGQ</sequence>
<dbReference type="AlphaFoldDB" id="A0A1Z5JK09"/>
<evidence type="ECO:0000313" key="6">
    <source>
        <dbReference type="Proteomes" id="UP000198406"/>
    </source>
</evidence>
<feature type="transmembrane region" description="Helical" evidence="3">
    <location>
        <begin position="66"/>
        <end position="89"/>
    </location>
</feature>
<comment type="caution">
    <text evidence="5">The sequence shown here is derived from an EMBL/GenBank/DDBJ whole genome shotgun (WGS) entry which is preliminary data.</text>
</comment>
<name>A0A1Z5JK09_FISSO</name>
<keyword evidence="3" id="KW-0812">Transmembrane</keyword>
<keyword evidence="3" id="KW-1133">Transmembrane helix</keyword>
<dbReference type="Pfam" id="PF00782">
    <property type="entry name" value="DSPc"/>
    <property type="match status" value="1"/>
</dbReference>
<dbReference type="PANTHER" id="PTHR47216">
    <property type="match status" value="1"/>
</dbReference>
<feature type="transmembrane region" description="Helical" evidence="3">
    <location>
        <begin position="110"/>
        <end position="131"/>
    </location>
</feature>
<dbReference type="InterPro" id="IPR016130">
    <property type="entry name" value="Tyr_Pase_AS"/>
</dbReference>
<dbReference type="SMART" id="SM00195">
    <property type="entry name" value="DSPc"/>
    <property type="match status" value="1"/>
</dbReference>
<keyword evidence="6" id="KW-1185">Reference proteome</keyword>
<evidence type="ECO:0000313" key="5">
    <source>
        <dbReference type="EMBL" id="GAX14329.1"/>
    </source>
</evidence>
<feature type="domain" description="Tyrosine specific protein phosphatases" evidence="4">
    <location>
        <begin position="206"/>
        <end position="287"/>
    </location>
</feature>
<dbReference type="OrthoDB" id="1890923at2759"/>
<dbReference type="Gene3D" id="3.90.190.10">
    <property type="entry name" value="Protein tyrosine phosphatase superfamily"/>
    <property type="match status" value="1"/>
</dbReference>
<keyword evidence="2" id="KW-0904">Protein phosphatase</keyword>
<evidence type="ECO:0000256" key="3">
    <source>
        <dbReference type="SAM" id="Phobius"/>
    </source>
</evidence>